<dbReference type="Proteomes" id="UP001201163">
    <property type="component" value="Unassembled WGS sequence"/>
</dbReference>
<evidence type="ECO:0000256" key="2">
    <source>
        <dbReference type="PROSITE-ProRule" id="PRU00192"/>
    </source>
</evidence>
<feature type="non-terminal residue" evidence="5">
    <location>
        <position position="1"/>
    </location>
</feature>
<dbReference type="AlphaFoldDB" id="A0AAD4L4S6"/>
<evidence type="ECO:0000256" key="3">
    <source>
        <dbReference type="SAM" id="MobiDB-lite"/>
    </source>
</evidence>
<keyword evidence="6" id="KW-1185">Reference proteome</keyword>
<dbReference type="CDD" id="cd00174">
    <property type="entry name" value="SH3"/>
    <property type="match status" value="1"/>
</dbReference>
<keyword evidence="1 2" id="KW-0728">SH3 domain</keyword>
<evidence type="ECO:0000313" key="6">
    <source>
        <dbReference type="Proteomes" id="UP001201163"/>
    </source>
</evidence>
<comment type="caution">
    <text evidence="5">The sequence shown here is derived from an EMBL/GenBank/DDBJ whole genome shotgun (WGS) entry which is preliminary data.</text>
</comment>
<sequence>MDAAQLSRWTRFASKGGIGKCIALQDCVAREPDDLMFLKDDEITVLMQLPDEDGIYLGYCEGVVGRFAAAYVQFNGKLKTPVITKRSSFLSKSPRPRSLTPSRKRPPSQGSAPSISRAP</sequence>
<organism evidence="5 6">
    <name type="scientific">Lactarius akahatsu</name>
    <dbReference type="NCBI Taxonomy" id="416441"/>
    <lineage>
        <taxon>Eukaryota</taxon>
        <taxon>Fungi</taxon>
        <taxon>Dikarya</taxon>
        <taxon>Basidiomycota</taxon>
        <taxon>Agaricomycotina</taxon>
        <taxon>Agaricomycetes</taxon>
        <taxon>Russulales</taxon>
        <taxon>Russulaceae</taxon>
        <taxon>Lactarius</taxon>
    </lineage>
</organism>
<evidence type="ECO:0000313" key="5">
    <source>
        <dbReference type="EMBL" id="KAH8980185.1"/>
    </source>
</evidence>
<dbReference type="SMART" id="SM00326">
    <property type="entry name" value="SH3"/>
    <property type="match status" value="1"/>
</dbReference>
<dbReference type="EMBL" id="JAKELL010000142">
    <property type="protein sequence ID" value="KAH8980185.1"/>
    <property type="molecule type" value="Genomic_DNA"/>
</dbReference>
<protein>
    <recommendedName>
        <fullName evidence="4">SH3 domain-containing protein</fullName>
    </recommendedName>
</protein>
<name>A0AAD4L4S6_9AGAM</name>
<evidence type="ECO:0000256" key="1">
    <source>
        <dbReference type="ARBA" id="ARBA00022443"/>
    </source>
</evidence>
<reference evidence="5" key="1">
    <citation type="submission" date="2022-01" db="EMBL/GenBank/DDBJ databases">
        <title>Comparative genomics reveals a dynamic genome evolution in the ectomycorrhizal milk-cap (Lactarius) mushrooms.</title>
        <authorList>
            <consortium name="DOE Joint Genome Institute"/>
            <person name="Lebreton A."/>
            <person name="Tang N."/>
            <person name="Kuo A."/>
            <person name="LaButti K."/>
            <person name="Drula E."/>
            <person name="Barry K."/>
            <person name="Clum A."/>
            <person name="Lipzen A."/>
            <person name="Mousain D."/>
            <person name="Ng V."/>
            <person name="Wang R."/>
            <person name="Wang X."/>
            <person name="Dai Y."/>
            <person name="Henrissat B."/>
            <person name="Grigoriev I.V."/>
            <person name="Guerin-Laguette A."/>
            <person name="Yu F."/>
            <person name="Martin F.M."/>
        </authorList>
    </citation>
    <scope>NUCLEOTIDE SEQUENCE</scope>
    <source>
        <strain evidence="5">QP</strain>
    </source>
</reference>
<dbReference type="SUPFAM" id="SSF50044">
    <property type="entry name" value="SH3-domain"/>
    <property type="match status" value="1"/>
</dbReference>
<dbReference type="Gene3D" id="2.30.30.40">
    <property type="entry name" value="SH3 Domains"/>
    <property type="match status" value="1"/>
</dbReference>
<proteinExistence type="predicted"/>
<dbReference type="InterPro" id="IPR001452">
    <property type="entry name" value="SH3_domain"/>
</dbReference>
<dbReference type="InterPro" id="IPR036028">
    <property type="entry name" value="SH3-like_dom_sf"/>
</dbReference>
<accession>A0AAD4L4S6</accession>
<feature type="region of interest" description="Disordered" evidence="3">
    <location>
        <begin position="85"/>
        <end position="119"/>
    </location>
</feature>
<feature type="domain" description="SH3" evidence="4">
    <location>
        <begin position="16"/>
        <end position="77"/>
    </location>
</feature>
<gene>
    <name evidence="5" type="ORF">EDB92DRAFT_1770653</name>
</gene>
<dbReference type="PROSITE" id="PS50002">
    <property type="entry name" value="SH3"/>
    <property type="match status" value="1"/>
</dbReference>
<feature type="compositionally biased region" description="Polar residues" evidence="3">
    <location>
        <begin position="108"/>
        <end position="119"/>
    </location>
</feature>
<evidence type="ECO:0000259" key="4">
    <source>
        <dbReference type="PROSITE" id="PS50002"/>
    </source>
</evidence>
<dbReference type="Pfam" id="PF07653">
    <property type="entry name" value="SH3_2"/>
    <property type="match status" value="1"/>
</dbReference>